<name>A0A0M0K5M1_9EUKA</name>
<evidence type="ECO:0000256" key="11">
    <source>
        <dbReference type="RuleBase" id="RU367023"/>
    </source>
</evidence>
<reference evidence="13" key="1">
    <citation type="journal article" date="2015" name="PLoS Genet.">
        <title>Genome Sequence and Transcriptome Analyses of Chrysochromulina tobin: Metabolic Tools for Enhanced Algal Fitness in the Prominent Order Prymnesiales (Haptophyceae).</title>
        <authorList>
            <person name="Hovde B.T."/>
            <person name="Deodato C.R."/>
            <person name="Hunsperger H.M."/>
            <person name="Ryken S.A."/>
            <person name="Yost W."/>
            <person name="Jha R.K."/>
            <person name="Patterson J."/>
            <person name="Monnat R.J. Jr."/>
            <person name="Barlow S.B."/>
            <person name="Starkenburg S.R."/>
            <person name="Cattolico R.A."/>
        </authorList>
    </citation>
    <scope>NUCLEOTIDE SEQUENCE</scope>
    <source>
        <strain evidence="13">CCMP291</strain>
    </source>
</reference>
<dbReference type="EMBL" id="JWZX01001392">
    <property type="protein sequence ID" value="KOO33897.1"/>
    <property type="molecule type" value="Genomic_DNA"/>
</dbReference>
<keyword evidence="4 11" id="KW-0808">Transferase</keyword>
<evidence type="ECO:0000313" key="13">
    <source>
        <dbReference type="Proteomes" id="UP000037460"/>
    </source>
</evidence>
<feature type="transmembrane region" description="Helical" evidence="11">
    <location>
        <begin position="110"/>
        <end position="131"/>
    </location>
</feature>
<dbReference type="PANTHER" id="PTHR12317">
    <property type="entry name" value="DIACYLGLYCEROL O-ACYLTRANSFERASE"/>
    <property type="match status" value="1"/>
</dbReference>
<evidence type="ECO:0000256" key="7">
    <source>
        <dbReference type="ARBA" id="ARBA00022989"/>
    </source>
</evidence>
<feature type="transmembrane region" description="Helical" evidence="11">
    <location>
        <begin position="20"/>
        <end position="39"/>
    </location>
</feature>
<evidence type="ECO:0000256" key="4">
    <source>
        <dbReference type="ARBA" id="ARBA00022679"/>
    </source>
</evidence>
<keyword evidence="7 11" id="KW-1133">Transmembrane helix</keyword>
<dbReference type="AlphaFoldDB" id="A0A0M0K5M1"/>
<keyword evidence="10 12" id="KW-0012">Acyltransferase</keyword>
<dbReference type="EC" id="2.3.1.-" evidence="11"/>
<comment type="caution">
    <text evidence="12">The sequence shown here is derived from an EMBL/GenBank/DDBJ whole genome shotgun (WGS) entry which is preliminary data.</text>
</comment>
<evidence type="ECO:0000256" key="10">
    <source>
        <dbReference type="ARBA" id="ARBA00023315"/>
    </source>
</evidence>
<evidence type="ECO:0000256" key="3">
    <source>
        <dbReference type="ARBA" id="ARBA00022516"/>
    </source>
</evidence>
<dbReference type="Pfam" id="PF03982">
    <property type="entry name" value="DAGAT"/>
    <property type="match status" value="1"/>
</dbReference>
<evidence type="ECO:0000256" key="1">
    <source>
        <dbReference type="ARBA" id="ARBA00004477"/>
    </source>
</evidence>
<comment type="subcellular location">
    <subcellularLocation>
        <location evidence="1 11">Endoplasmic reticulum membrane</location>
        <topology evidence="1 11">Multi-pass membrane protein</topology>
    </subcellularLocation>
</comment>
<sequence length="447" mass="50458">MSREEHVPDVLPPKSIAAELFLIFFCIFYLGTNFVIFYIPFWLYFAYQGSLVCRALIALTLVDYCVPLRTGDKGLWVWWCKLTSFAKGFRSYFDADLVVEGKWRQDRNYLLMYHPHSLFGIAYTLITRYIYEVQLPGCMFLFTGADVIQYLPLLRRIMAWWGCTSVSAKAMKKHLGLKFPFNALMLQVGGIAEMFYGLDQEQIILKKRLGFCKLALQTGCCLVPCYVFGANEMYTRLFGPDSLLAGISSRIQMSLVVWYGRWGIPFGVVPHQVKMVIVLGEPIEVTKVDEPTPEQVQELHAKECGERRAVGMKVRTDVAVVYVARGNASVVPTLNAIQQRTAALGGKQHTYTVPKLFLHELLPAEVSIAIILDADIVALTDLMQLVDEVEAVAEREPDAALFYAPEQQNLYRKLGPWWNGLLNVLQCQLPADAAARDRREGAVMGAV</sequence>
<dbReference type="GO" id="GO:0005789">
    <property type="term" value="C:endoplasmic reticulum membrane"/>
    <property type="evidence" value="ECO:0007669"/>
    <property type="project" value="UniProtKB-SubCell"/>
</dbReference>
<evidence type="ECO:0000256" key="5">
    <source>
        <dbReference type="ARBA" id="ARBA00022692"/>
    </source>
</evidence>
<keyword evidence="9 11" id="KW-0472">Membrane</keyword>
<keyword evidence="5 11" id="KW-0812">Transmembrane</keyword>
<dbReference type="OrthoDB" id="264532at2759"/>
<protein>
    <recommendedName>
        <fullName evidence="11">Acyltransferase</fullName>
        <ecNumber evidence="11">2.3.1.-</ecNumber>
    </recommendedName>
</protein>
<dbReference type="GO" id="GO:0008374">
    <property type="term" value="F:O-acyltransferase activity"/>
    <property type="evidence" value="ECO:0007669"/>
    <property type="project" value="InterPro"/>
</dbReference>
<evidence type="ECO:0000256" key="2">
    <source>
        <dbReference type="ARBA" id="ARBA00005420"/>
    </source>
</evidence>
<keyword evidence="3" id="KW-0444">Lipid biosynthesis</keyword>
<keyword evidence="13" id="KW-1185">Reference proteome</keyword>
<dbReference type="GO" id="GO:0006629">
    <property type="term" value="P:lipid metabolic process"/>
    <property type="evidence" value="ECO:0007669"/>
    <property type="project" value="UniProtKB-KW"/>
</dbReference>
<gene>
    <name evidence="12" type="ORF">Ctob_008052</name>
</gene>
<keyword evidence="6 11" id="KW-0256">Endoplasmic reticulum</keyword>
<comment type="similarity">
    <text evidence="2 11">Belongs to the diacylglycerol acyltransferase family.</text>
</comment>
<evidence type="ECO:0000256" key="8">
    <source>
        <dbReference type="ARBA" id="ARBA00023098"/>
    </source>
</evidence>
<dbReference type="Proteomes" id="UP000037460">
    <property type="component" value="Unassembled WGS sequence"/>
</dbReference>
<evidence type="ECO:0000256" key="6">
    <source>
        <dbReference type="ARBA" id="ARBA00022824"/>
    </source>
</evidence>
<accession>A0A0M0K5M1</accession>
<proteinExistence type="inferred from homology"/>
<organism evidence="12 13">
    <name type="scientific">Chrysochromulina tobinii</name>
    <dbReference type="NCBI Taxonomy" id="1460289"/>
    <lineage>
        <taxon>Eukaryota</taxon>
        <taxon>Haptista</taxon>
        <taxon>Haptophyta</taxon>
        <taxon>Prymnesiophyceae</taxon>
        <taxon>Prymnesiales</taxon>
        <taxon>Chrysochromulinaceae</taxon>
        <taxon>Chrysochromulina</taxon>
    </lineage>
</organism>
<dbReference type="InterPro" id="IPR007130">
    <property type="entry name" value="DAGAT"/>
</dbReference>
<evidence type="ECO:0000256" key="9">
    <source>
        <dbReference type="ARBA" id="ARBA00023136"/>
    </source>
</evidence>
<keyword evidence="8" id="KW-0443">Lipid metabolism</keyword>
<evidence type="ECO:0000313" key="12">
    <source>
        <dbReference type="EMBL" id="KOO33897.1"/>
    </source>
</evidence>